<dbReference type="InterPro" id="IPR036259">
    <property type="entry name" value="MFS_trans_sf"/>
</dbReference>
<protein>
    <submittedName>
        <fullName evidence="10">HET domain-containing protein</fullName>
    </submittedName>
</protein>
<dbReference type="InterPro" id="IPR058525">
    <property type="entry name" value="DUF8212"/>
</dbReference>
<dbReference type="PANTHER" id="PTHR43791:SF13">
    <property type="entry name" value="MAJOR FACILITATOR SUPERFAMILY (MFS) PROFILE DOMAIN-CONTAINING PROTEIN"/>
    <property type="match status" value="1"/>
</dbReference>
<dbReference type="RefSeq" id="XP_049147247.1">
    <property type="nucleotide sequence ID" value="XM_049290102.1"/>
</dbReference>
<feature type="domain" description="Heterokaryon incompatibility" evidence="8">
    <location>
        <begin position="610"/>
        <end position="694"/>
    </location>
</feature>
<dbReference type="Pfam" id="PF26640">
    <property type="entry name" value="DUF8212"/>
    <property type="match status" value="1"/>
</dbReference>
<gene>
    <name evidence="10" type="ORF">CLUP02_11134</name>
</gene>
<dbReference type="Pfam" id="PF07690">
    <property type="entry name" value="MFS_1"/>
    <property type="match status" value="1"/>
</dbReference>
<evidence type="ECO:0000313" key="10">
    <source>
        <dbReference type="EMBL" id="UQC85635.1"/>
    </source>
</evidence>
<feature type="domain" description="DUF8212" evidence="9">
    <location>
        <begin position="819"/>
        <end position="865"/>
    </location>
</feature>
<feature type="transmembrane region" description="Helical" evidence="7">
    <location>
        <begin position="395"/>
        <end position="413"/>
    </location>
</feature>
<evidence type="ECO:0000256" key="4">
    <source>
        <dbReference type="ARBA" id="ARBA00022989"/>
    </source>
</evidence>
<evidence type="ECO:0000256" key="5">
    <source>
        <dbReference type="ARBA" id="ARBA00023136"/>
    </source>
</evidence>
<accession>A0A9Q8SY92</accession>
<dbReference type="GO" id="GO:0022857">
    <property type="term" value="F:transmembrane transporter activity"/>
    <property type="evidence" value="ECO:0007669"/>
    <property type="project" value="InterPro"/>
</dbReference>
<comment type="subcellular location">
    <subcellularLocation>
        <location evidence="1">Membrane</location>
        <topology evidence="1">Multi-pass membrane protein</topology>
    </subcellularLocation>
</comment>
<keyword evidence="4 7" id="KW-1133">Transmembrane helix</keyword>
<dbReference type="Gene3D" id="1.20.1250.20">
    <property type="entry name" value="MFS general substrate transporter like domains"/>
    <property type="match status" value="1"/>
</dbReference>
<dbReference type="SUPFAM" id="SSF103473">
    <property type="entry name" value="MFS general substrate transporter"/>
    <property type="match status" value="1"/>
</dbReference>
<evidence type="ECO:0000256" key="6">
    <source>
        <dbReference type="SAM" id="MobiDB-lite"/>
    </source>
</evidence>
<feature type="transmembrane region" description="Helical" evidence="7">
    <location>
        <begin position="164"/>
        <end position="183"/>
    </location>
</feature>
<dbReference type="GeneID" id="73345112"/>
<feature type="transmembrane region" description="Helical" evidence="7">
    <location>
        <begin position="480"/>
        <end position="502"/>
    </location>
</feature>
<proteinExistence type="predicted"/>
<keyword evidence="3 7" id="KW-0812">Transmembrane</keyword>
<evidence type="ECO:0000259" key="8">
    <source>
        <dbReference type="Pfam" id="PF06985"/>
    </source>
</evidence>
<feature type="transmembrane region" description="Helical" evidence="7">
    <location>
        <begin position="328"/>
        <end position="345"/>
    </location>
</feature>
<dbReference type="GO" id="GO:0016020">
    <property type="term" value="C:membrane"/>
    <property type="evidence" value="ECO:0007669"/>
    <property type="project" value="UniProtKB-SubCell"/>
</dbReference>
<evidence type="ECO:0000256" key="1">
    <source>
        <dbReference type="ARBA" id="ARBA00004141"/>
    </source>
</evidence>
<name>A0A9Q8SY92_9PEZI</name>
<sequence length="1189" mass="133797">MSQAGELSRSRKLGFDSLLKRTTMISNDEGRAVVECAGKDATKFEELEDPTKSSDPSVGKLSQQYDITPRDIQSRFEHLRELSEIDMTRLNKSIVRKIDMRMMPCITLIYLDRINVSNARLSGMQDNLHMSDTIWNLGISTFYIGYLVGQLPGNLWLAKANPRWFLPSTMVAWGAATICTPALKSGAGFAVLRFFTGLAEAPFFPGITLMTSSWYTKEESPLRMAIWHAGNTISNIISGFLAAGILTTMGGVSGLYSWQWFFLIEGIVTFLVAFSAYVLLPDWPHNTRFLTPEERDMAQYRILCSNGGKEEAAGGTWDGLRDAVKDPFTWIFCLLHFSLVTAQSFKDFFPSIVNTFDFGELTTYFIQAPPYAFAFVFAYAVAWSSGRNQESFWHIVLPIIGSAAGCAVLISTMNIGARYFGLFLLISGTYNGLNLQLSWETTVVPAPRSKKAALIAIANCISQVSHWFSPYFWPRSQEPFYRLGGGLVLVGCALVVTSAGLAKWRAIRLNKKLDEAEGYSENSGVERGWRFAGVSDIHYSTPLKLTLYLRECSVGDRQVQRSLTMQGFGRTRQDVIPTEITVVLAASSMWLIDTRSLKLHAFMPPDLPPYAILSHTWGSGEVTFQELADLNTAKEKAGYTKIRKTCELARQNGLEWAWVDTCCIDKSSSAELSEAINSMFEWYELSAICFAHLADLPVESPTLCIFESGIHKRACRWFERGWTLQELIAPKTLEFFDCEWNSRGFKTDSAVLRQLSAMTGIHGKTARILKNSAAITEVCIAERMSWASKRRTTRVEDIAYCLLGLFRVNMPLLYGEGSRAFMRLQEEILKNSTDMSLFCWTAPQEASQQYRGLLARHPSEFASWYDTESTSRKPISWAMCEQEKEFSSTNKGIRMDATLASFFVHGENRTCLRCTLFPDDYVVFIPLRYHRDNIYVRELPTTIIPSRTTRHEQETIYIAKDVDERMSINLQAKMAETLSIDRSLLPANFSLEMMETWPKNLWQSQRQQYALPGSKLFTCITSYSVYFKTVKVGEVCLICQRHSSALQPLRYALIPLQEATGRAGIMSQIKDHESSGARGQPIEAFSLMEQFIIDGRQAVDLSHGNISFSLFVTRYSETEESNDKLYLKVTSFQDLLHPLPIRKSKTISISDGKGPGHRLERAPQIGGDGAVVQPPKPCDIAEAERENSG</sequence>
<evidence type="ECO:0000259" key="9">
    <source>
        <dbReference type="Pfam" id="PF26640"/>
    </source>
</evidence>
<dbReference type="InterPro" id="IPR011701">
    <property type="entry name" value="MFS"/>
</dbReference>
<evidence type="ECO:0000256" key="3">
    <source>
        <dbReference type="ARBA" id="ARBA00022692"/>
    </source>
</evidence>
<keyword evidence="11" id="KW-1185">Reference proteome</keyword>
<feature type="transmembrane region" description="Helical" evidence="7">
    <location>
        <begin position="134"/>
        <end position="157"/>
    </location>
</feature>
<feature type="transmembrane region" description="Helical" evidence="7">
    <location>
        <begin position="258"/>
        <end position="280"/>
    </location>
</feature>
<dbReference type="Proteomes" id="UP000830671">
    <property type="component" value="Chromosome 5"/>
</dbReference>
<organism evidence="10 11">
    <name type="scientific">Colletotrichum lupini</name>
    <dbReference type="NCBI Taxonomy" id="145971"/>
    <lineage>
        <taxon>Eukaryota</taxon>
        <taxon>Fungi</taxon>
        <taxon>Dikarya</taxon>
        <taxon>Ascomycota</taxon>
        <taxon>Pezizomycotina</taxon>
        <taxon>Sordariomycetes</taxon>
        <taxon>Hypocreomycetidae</taxon>
        <taxon>Glomerellales</taxon>
        <taxon>Glomerellaceae</taxon>
        <taxon>Colletotrichum</taxon>
        <taxon>Colletotrichum acutatum species complex</taxon>
    </lineage>
</organism>
<evidence type="ECO:0000256" key="7">
    <source>
        <dbReference type="SAM" id="Phobius"/>
    </source>
</evidence>
<feature type="region of interest" description="Disordered" evidence="6">
    <location>
        <begin position="1146"/>
        <end position="1189"/>
    </location>
</feature>
<reference evidence="10" key="1">
    <citation type="journal article" date="2021" name="Mol. Plant Microbe Interact.">
        <title>Complete Genome Sequence of the Plant-Pathogenic Fungus Colletotrichum lupini.</title>
        <authorList>
            <person name="Baroncelli R."/>
            <person name="Pensec F."/>
            <person name="Da Lio D."/>
            <person name="Boufleur T."/>
            <person name="Vicente I."/>
            <person name="Sarrocco S."/>
            <person name="Picot A."/>
            <person name="Baraldi E."/>
            <person name="Sukno S."/>
            <person name="Thon M."/>
            <person name="Le Floch G."/>
        </authorList>
    </citation>
    <scope>NUCLEOTIDE SEQUENCE</scope>
    <source>
        <strain evidence="10">IMI 504893</strain>
    </source>
</reference>
<dbReference type="FunFam" id="1.20.1250.20:FF:000057">
    <property type="entry name" value="MFS general substrate transporter"/>
    <property type="match status" value="1"/>
</dbReference>
<dbReference type="AlphaFoldDB" id="A0A9Q8SY92"/>
<dbReference type="EMBL" id="CP019477">
    <property type="protein sequence ID" value="UQC85635.1"/>
    <property type="molecule type" value="Genomic_DNA"/>
</dbReference>
<evidence type="ECO:0000256" key="2">
    <source>
        <dbReference type="ARBA" id="ARBA00022448"/>
    </source>
</evidence>
<keyword evidence="5 7" id="KW-0472">Membrane</keyword>
<evidence type="ECO:0000313" key="11">
    <source>
        <dbReference type="Proteomes" id="UP000830671"/>
    </source>
</evidence>
<dbReference type="Pfam" id="PF06985">
    <property type="entry name" value="HET"/>
    <property type="match status" value="1"/>
</dbReference>
<dbReference type="KEGG" id="clup:CLUP02_11134"/>
<dbReference type="InterPro" id="IPR010730">
    <property type="entry name" value="HET"/>
</dbReference>
<feature type="transmembrane region" description="Helical" evidence="7">
    <location>
        <begin position="232"/>
        <end position="252"/>
    </location>
</feature>
<dbReference type="PANTHER" id="PTHR43791">
    <property type="entry name" value="PERMEASE-RELATED"/>
    <property type="match status" value="1"/>
</dbReference>
<feature type="transmembrane region" description="Helical" evidence="7">
    <location>
        <begin position="365"/>
        <end position="383"/>
    </location>
</feature>
<keyword evidence="2" id="KW-0813">Transport</keyword>